<proteinExistence type="predicted"/>
<dbReference type="PANTHER" id="PTHR35332:SF2">
    <property type="entry name" value="REGULATION OF ENOLASE PROTEIN 1"/>
    <property type="match status" value="1"/>
</dbReference>
<gene>
    <name evidence="1" type="ORF">FHS81_003738</name>
</gene>
<accession>A0A7W5Z8S1</accession>
<organism evidence="1 2">
    <name type="scientific">Pseudochelatococcus contaminans</name>
    <dbReference type="NCBI Taxonomy" id="1538103"/>
    <lineage>
        <taxon>Bacteria</taxon>
        <taxon>Pseudomonadati</taxon>
        <taxon>Pseudomonadota</taxon>
        <taxon>Alphaproteobacteria</taxon>
        <taxon>Hyphomicrobiales</taxon>
        <taxon>Chelatococcaceae</taxon>
        <taxon>Pseudochelatococcus</taxon>
    </lineage>
</organism>
<evidence type="ECO:0008006" key="3">
    <source>
        <dbReference type="Google" id="ProtNLM"/>
    </source>
</evidence>
<dbReference type="AlphaFoldDB" id="A0A7W5Z8S1"/>
<reference evidence="1 2" key="1">
    <citation type="submission" date="2020-08" db="EMBL/GenBank/DDBJ databases">
        <title>Genomic Encyclopedia of Type Strains, Phase IV (KMG-IV): sequencing the most valuable type-strain genomes for metagenomic binning, comparative biology and taxonomic classification.</title>
        <authorList>
            <person name="Goeker M."/>
        </authorList>
    </citation>
    <scope>NUCLEOTIDE SEQUENCE [LARGE SCALE GENOMIC DNA]</scope>
    <source>
        <strain evidence="1 2">DSM 28760</strain>
    </source>
</reference>
<dbReference type="EMBL" id="JACICC010000030">
    <property type="protein sequence ID" value="MBB3811622.1"/>
    <property type="molecule type" value="Genomic_DNA"/>
</dbReference>
<dbReference type="RefSeq" id="WP_080163063.1">
    <property type="nucleotide sequence ID" value="NZ_JACICC010000030.1"/>
</dbReference>
<dbReference type="InterPro" id="IPR013320">
    <property type="entry name" value="ConA-like_dom_sf"/>
</dbReference>
<dbReference type="Gene3D" id="2.60.120.200">
    <property type="match status" value="1"/>
</dbReference>
<sequence length="206" mass="22459">MKLHNISNDFIASQGSDWKVDDVSGRVSVLAPGHSDIFIDPGRAGSVVTTASRHNAATLMTRVPSGNFQFRATVNVEFGATFDAGVLFLRVDERTWAKLCFEYSPDGEPMVVSVINKGATSDDANAFVVDGKQVNLRISRKDNVYALHASLDGAKWIFVRAFAFDNTEQEPEVGFEAQSPNADGCRVVFSDYALTNVSIADFRDGK</sequence>
<evidence type="ECO:0000313" key="2">
    <source>
        <dbReference type="Proteomes" id="UP000537592"/>
    </source>
</evidence>
<dbReference type="PANTHER" id="PTHR35332">
    <property type="entry name" value="REGULATION OF ENOLASE PROTEIN 1"/>
    <property type="match status" value="1"/>
</dbReference>
<evidence type="ECO:0000313" key="1">
    <source>
        <dbReference type="EMBL" id="MBB3811622.1"/>
    </source>
</evidence>
<dbReference type="Proteomes" id="UP000537592">
    <property type="component" value="Unassembled WGS sequence"/>
</dbReference>
<comment type="caution">
    <text evidence="1">The sequence shown here is derived from an EMBL/GenBank/DDBJ whole genome shotgun (WGS) entry which is preliminary data.</text>
</comment>
<dbReference type="InterPro" id="IPR009784">
    <property type="entry name" value="DUF1349"/>
</dbReference>
<protein>
    <recommendedName>
        <fullName evidence="3">DUF1349 domain-containing protein</fullName>
    </recommendedName>
</protein>
<name>A0A7W5Z8S1_9HYPH</name>
<dbReference type="Pfam" id="PF07081">
    <property type="entry name" value="DUF1349"/>
    <property type="match status" value="1"/>
</dbReference>
<dbReference type="SUPFAM" id="SSF49899">
    <property type="entry name" value="Concanavalin A-like lectins/glucanases"/>
    <property type="match status" value="1"/>
</dbReference>
<keyword evidence="2" id="KW-1185">Reference proteome</keyword>